<reference evidence="2" key="1">
    <citation type="submission" date="2021-01" db="EMBL/GenBank/DDBJ databases">
        <title>Whole genome shotgun sequence of Sinosporangium siamense NBRC 109515.</title>
        <authorList>
            <person name="Komaki H."/>
            <person name="Tamura T."/>
        </authorList>
    </citation>
    <scope>NUCLEOTIDE SEQUENCE</scope>
    <source>
        <strain evidence="2">NBRC 109515</strain>
    </source>
</reference>
<sequence>MAALVCFIALGAVGGLILLQTPAGDSDSLTLRSAGSIVNEPGQAGDLRLQTPTPTPAPTATPAATPSYTATTKIIKKSGSSYLQVKVKTRSSAKFNVRQRVCRGDSCRTQSADLIVASGQTLSTTPKLGKGSYRKSGRHVVTVLPLPTVTATVTATPTVTTTVTATPRVTVTTTPAPTPGPTVTATVTVTATPGATTRPTANPDRCGAPDNNWGLHYCASPGNLVTSAPAGLCDSGIFECIPNFNNGTGHIVVCSDGKLSKSGGIGGSCSSHGGNKADVRDGWVPPSNTEEPIEEEDPLSQWPG</sequence>
<dbReference type="EMBL" id="BOOW01000020">
    <property type="protein sequence ID" value="GII93124.1"/>
    <property type="molecule type" value="Genomic_DNA"/>
</dbReference>
<feature type="compositionally biased region" description="Low complexity" evidence="1">
    <location>
        <begin position="265"/>
        <end position="274"/>
    </location>
</feature>
<accession>A0A919VCH1</accession>
<protein>
    <submittedName>
        <fullName evidence="2">Uncharacterized protein</fullName>
    </submittedName>
</protein>
<feature type="region of interest" description="Disordered" evidence="1">
    <location>
        <begin position="40"/>
        <end position="65"/>
    </location>
</feature>
<organism evidence="2 3">
    <name type="scientific">Sinosporangium siamense</name>
    <dbReference type="NCBI Taxonomy" id="1367973"/>
    <lineage>
        <taxon>Bacteria</taxon>
        <taxon>Bacillati</taxon>
        <taxon>Actinomycetota</taxon>
        <taxon>Actinomycetes</taxon>
        <taxon>Streptosporangiales</taxon>
        <taxon>Streptosporangiaceae</taxon>
        <taxon>Sinosporangium</taxon>
    </lineage>
</organism>
<name>A0A919VCH1_9ACTN</name>
<dbReference type="AlphaFoldDB" id="A0A919VCH1"/>
<feature type="region of interest" description="Disordered" evidence="1">
    <location>
        <begin position="265"/>
        <end position="304"/>
    </location>
</feature>
<proteinExistence type="predicted"/>
<evidence type="ECO:0000313" key="2">
    <source>
        <dbReference type="EMBL" id="GII93124.1"/>
    </source>
</evidence>
<gene>
    <name evidence="2" type="ORF">Ssi02_33550</name>
</gene>
<evidence type="ECO:0000256" key="1">
    <source>
        <dbReference type="SAM" id="MobiDB-lite"/>
    </source>
</evidence>
<keyword evidence="3" id="KW-1185">Reference proteome</keyword>
<dbReference type="Proteomes" id="UP000606172">
    <property type="component" value="Unassembled WGS sequence"/>
</dbReference>
<comment type="caution">
    <text evidence="2">The sequence shown here is derived from an EMBL/GenBank/DDBJ whole genome shotgun (WGS) entry which is preliminary data.</text>
</comment>
<evidence type="ECO:0000313" key="3">
    <source>
        <dbReference type="Proteomes" id="UP000606172"/>
    </source>
</evidence>